<keyword evidence="3" id="KW-1185">Reference proteome</keyword>
<organism evidence="2 3">
    <name type="scientific">Glossina pallidipes</name>
    <name type="common">Tsetse fly</name>
    <dbReference type="NCBI Taxonomy" id="7398"/>
    <lineage>
        <taxon>Eukaryota</taxon>
        <taxon>Metazoa</taxon>
        <taxon>Ecdysozoa</taxon>
        <taxon>Arthropoda</taxon>
        <taxon>Hexapoda</taxon>
        <taxon>Insecta</taxon>
        <taxon>Pterygota</taxon>
        <taxon>Neoptera</taxon>
        <taxon>Endopterygota</taxon>
        <taxon>Diptera</taxon>
        <taxon>Brachycera</taxon>
        <taxon>Muscomorpha</taxon>
        <taxon>Hippoboscoidea</taxon>
        <taxon>Glossinidae</taxon>
        <taxon>Glossina</taxon>
    </lineage>
</organism>
<keyword evidence="1" id="KW-0812">Transmembrane</keyword>
<dbReference type="AlphaFoldDB" id="A0A1A9ZWP7"/>
<dbReference type="VEuPathDB" id="VectorBase:GPAI027429"/>
<sequence>MYTGVDIYLKSKSLTWTPKIRYDRREKQLHIPHEIQIRILLVENLFIILNFAILQGKLLITITTTVFSFPKNSKRNFVEKSSSMPNGEHCFEALNTVFFISSMQFLKNELNGKR</sequence>
<protein>
    <submittedName>
        <fullName evidence="2">Uncharacterized protein</fullName>
    </submittedName>
</protein>
<proteinExistence type="predicted"/>
<name>A0A1A9ZWP7_GLOPL</name>
<feature type="transmembrane region" description="Helical" evidence="1">
    <location>
        <begin position="45"/>
        <end position="67"/>
    </location>
</feature>
<evidence type="ECO:0000256" key="1">
    <source>
        <dbReference type="SAM" id="Phobius"/>
    </source>
</evidence>
<reference evidence="3" key="1">
    <citation type="submission" date="2014-03" db="EMBL/GenBank/DDBJ databases">
        <authorList>
            <person name="Aksoy S."/>
            <person name="Warren W."/>
            <person name="Wilson R.K."/>
        </authorList>
    </citation>
    <scope>NUCLEOTIDE SEQUENCE [LARGE SCALE GENOMIC DNA]</scope>
    <source>
        <strain evidence="3">IAEA</strain>
    </source>
</reference>
<reference evidence="2" key="2">
    <citation type="submission" date="2020-05" db="UniProtKB">
        <authorList>
            <consortium name="EnsemblMetazoa"/>
        </authorList>
    </citation>
    <scope>IDENTIFICATION</scope>
    <source>
        <strain evidence="2">IAEA</strain>
    </source>
</reference>
<evidence type="ECO:0000313" key="2">
    <source>
        <dbReference type="EnsemblMetazoa" id="GPAI027429-PA"/>
    </source>
</evidence>
<keyword evidence="1" id="KW-0472">Membrane</keyword>
<dbReference type="Proteomes" id="UP000092445">
    <property type="component" value="Unassembled WGS sequence"/>
</dbReference>
<accession>A0A1A9ZWP7</accession>
<dbReference type="EnsemblMetazoa" id="GPAI027429-RA">
    <property type="protein sequence ID" value="GPAI027429-PA"/>
    <property type="gene ID" value="GPAI027429"/>
</dbReference>
<evidence type="ECO:0000313" key="3">
    <source>
        <dbReference type="Proteomes" id="UP000092445"/>
    </source>
</evidence>
<keyword evidence="1" id="KW-1133">Transmembrane helix</keyword>